<dbReference type="EMBL" id="JH795865">
    <property type="protein sequence ID" value="EJU00955.1"/>
    <property type="molecule type" value="Genomic_DNA"/>
</dbReference>
<protein>
    <recommendedName>
        <fullName evidence="3">Replication protein A OB domain-containing protein</fullName>
    </recommendedName>
</protein>
<accession>M5FYK5</accession>
<reference evidence="1 2" key="1">
    <citation type="journal article" date="2012" name="Science">
        <title>The Paleozoic origin of enzymatic lignin decomposition reconstructed from 31 fungal genomes.</title>
        <authorList>
            <person name="Floudas D."/>
            <person name="Binder M."/>
            <person name="Riley R."/>
            <person name="Barry K."/>
            <person name="Blanchette R.A."/>
            <person name="Henrissat B."/>
            <person name="Martinez A.T."/>
            <person name="Otillar R."/>
            <person name="Spatafora J.W."/>
            <person name="Yadav J.S."/>
            <person name="Aerts A."/>
            <person name="Benoit I."/>
            <person name="Boyd A."/>
            <person name="Carlson A."/>
            <person name="Copeland A."/>
            <person name="Coutinho P.M."/>
            <person name="de Vries R.P."/>
            <person name="Ferreira P."/>
            <person name="Findley K."/>
            <person name="Foster B."/>
            <person name="Gaskell J."/>
            <person name="Glotzer D."/>
            <person name="Gorecki P."/>
            <person name="Heitman J."/>
            <person name="Hesse C."/>
            <person name="Hori C."/>
            <person name="Igarashi K."/>
            <person name="Jurgens J.A."/>
            <person name="Kallen N."/>
            <person name="Kersten P."/>
            <person name="Kohler A."/>
            <person name="Kuees U."/>
            <person name="Kumar T.K.A."/>
            <person name="Kuo A."/>
            <person name="LaButti K."/>
            <person name="Larrondo L.F."/>
            <person name="Lindquist E."/>
            <person name="Ling A."/>
            <person name="Lombard V."/>
            <person name="Lucas S."/>
            <person name="Lundell T."/>
            <person name="Martin R."/>
            <person name="McLaughlin D.J."/>
            <person name="Morgenstern I."/>
            <person name="Morin E."/>
            <person name="Murat C."/>
            <person name="Nagy L.G."/>
            <person name="Nolan M."/>
            <person name="Ohm R.A."/>
            <person name="Patyshakuliyeva A."/>
            <person name="Rokas A."/>
            <person name="Ruiz-Duenas F.J."/>
            <person name="Sabat G."/>
            <person name="Salamov A."/>
            <person name="Samejima M."/>
            <person name="Schmutz J."/>
            <person name="Slot J.C."/>
            <person name="St John F."/>
            <person name="Stenlid J."/>
            <person name="Sun H."/>
            <person name="Sun S."/>
            <person name="Syed K."/>
            <person name="Tsang A."/>
            <person name="Wiebenga A."/>
            <person name="Young D."/>
            <person name="Pisabarro A."/>
            <person name="Eastwood D.C."/>
            <person name="Martin F."/>
            <person name="Cullen D."/>
            <person name="Grigoriev I.V."/>
            <person name="Hibbett D.S."/>
        </authorList>
    </citation>
    <scope>NUCLEOTIDE SEQUENCE [LARGE SCALE GENOMIC DNA]</scope>
    <source>
        <strain evidence="1 2">DJM-731 SS1</strain>
    </source>
</reference>
<keyword evidence="2" id="KW-1185">Reference proteome</keyword>
<dbReference type="InterPro" id="IPR012340">
    <property type="entry name" value="NA-bd_OB-fold"/>
</dbReference>
<name>M5FYK5_DACPD</name>
<organism evidence="1 2">
    <name type="scientific">Dacryopinax primogenitus (strain DJM 731)</name>
    <name type="common">Brown rot fungus</name>
    <dbReference type="NCBI Taxonomy" id="1858805"/>
    <lineage>
        <taxon>Eukaryota</taxon>
        <taxon>Fungi</taxon>
        <taxon>Dikarya</taxon>
        <taxon>Basidiomycota</taxon>
        <taxon>Agaricomycotina</taxon>
        <taxon>Dacrymycetes</taxon>
        <taxon>Dacrymycetales</taxon>
        <taxon>Dacrymycetaceae</taxon>
        <taxon>Dacryopinax</taxon>
    </lineage>
</organism>
<dbReference type="HOGENOM" id="CLU_891426_0_0_1"/>
<dbReference type="Proteomes" id="UP000030653">
    <property type="component" value="Unassembled WGS sequence"/>
</dbReference>
<evidence type="ECO:0000313" key="1">
    <source>
        <dbReference type="EMBL" id="EJU00955.1"/>
    </source>
</evidence>
<dbReference type="STRING" id="1858805.M5FYK5"/>
<proteinExistence type="predicted"/>
<sequence>MLKPGPPICITIRDLGVIIGREYFIYGRITWILELDSHGYPGKPMHYLCRFTIHDESAEVNVVAWEGAALAAGMLEVGELYSFEHFGLQEANMQFTWLNNWWQVQLTPNHVQVHKINDNSTIPKNHHVDVVAVILCLGKPIKRTSTIIEEDWTKTKIKVNHVHVYLTDHSGEAVHLAAFDNYMDAFLVLGKSTVPEVIKVCRFVHMLKAQDHTYPACLDINCNKKAQTAEMDREMEDTKKDKHWVTAFNGTSECLFGMPAADMAKLRQDDNEAYQPKLALIGCQLYTVTLQIQSLSYAFDDWVAIDFVYWGN</sequence>
<dbReference type="SUPFAM" id="SSF50249">
    <property type="entry name" value="Nucleic acid-binding proteins"/>
    <property type="match status" value="1"/>
</dbReference>
<evidence type="ECO:0000313" key="2">
    <source>
        <dbReference type="Proteomes" id="UP000030653"/>
    </source>
</evidence>
<dbReference type="RefSeq" id="XP_040627852.1">
    <property type="nucleotide sequence ID" value="XM_040768625.1"/>
</dbReference>
<gene>
    <name evidence="1" type="ORF">DACRYDRAFT_108294</name>
</gene>
<dbReference type="Gene3D" id="2.40.50.140">
    <property type="entry name" value="Nucleic acid-binding proteins"/>
    <property type="match status" value="2"/>
</dbReference>
<dbReference type="GeneID" id="63683687"/>
<dbReference type="AlphaFoldDB" id="M5FYK5"/>
<evidence type="ECO:0008006" key="3">
    <source>
        <dbReference type="Google" id="ProtNLM"/>
    </source>
</evidence>